<comment type="similarity">
    <text evidence="2">Belongs to the methyl-accepting chemotaxis (MCP) protein family.</text>
</comment>
<dbReference type="PANTHER" id="PTHR32089">
    <property type="entry name" value="METHYL-ACCEPTING CHEMOTAXIS PROTEIN MCPB"/>
    <property type="match status" value="1"/>
</dbReference>
<reference evidence="5 6" key="1">
    <citation type="submission" date="2021-03" db="EMBL/GenBank/DDBJ databases">
        <title>Genomic Encyclopedia of Type Strains, Phase III (KMG-III): the genomes of soil and plant-associated and newly described type strains.</title>
        <authorList>
            <person name="Whitman W."/>
        </authorList>
    </citation>
    <scope>NUCLEOTIDE SEQUENCE [LARGE SCALE GENOMIC DNA]</scope>
    <source>
        <strain evidence="5 6">IMMIB AFH-6</strain>
    </source>
</reference>
<dbReference type="Pfam" id="PF00015">
    <property type="entry name" value="MCPsignal"/>
    <property type="match status" value="1"/>
</dbReference>
<evidence type="ECO:0000313" key="5">
    <source>
        <dbReference type="EMBL" id="MBP2290903.1"/>
    </source>
</evidence>
<dbReference type="SUPFAM" id="SSF58104">
    <property type="entry name" value="Methyl-accepting chemotaxis protein (MCP) signaling domain"/>
    <property type="match status" value="1"/>
</dbReference>
<gene>
    <name evidence="5" type="ORF">J2851_000645</name>
</gene>
<dbReference type="PROSITE" id="PS50111">
    <property type="entry name" value="CHEMOTAXIS_TRANSDUC_2"/>
    <property type="match status" value="1"/>
</dbReference>
<dbReference type="RefSeq" id="WP_209763874.1">
    <property type="nucleotide sequence ID" value="NZ_JAGINP010000002.1"/>
</dbReference>
<evidence type="ECO:0000256" key="3">
    <source>
        <dbReference type="PROSITE-ProRule" id="PRU00284"/>
    </source>
</evidence>
<evidence type="ECO:0000259" key="4">
    <source>
        <dbReference type="PROSITE" id="PS50111"/>
    </source>
</evidence>
<dbReference type="EMBL" id="JAGINP010000002">
    <property type="protein sequence ID" value="MBP2290903.1"/>
    <property type="molecule type" value="Genomic_DNA"/>
</dbReference>
<dbReference type="InterPro" id="IPR004090">
    <property type="entry name" value="Chemotax_Me-accpt_rcpt"/>
</dbReference>
<sequence length="344" mass="37627">MPERIVALSRAVSDLATRKMDEIQAVTNTTKILALNALIEAMRAGEAGRGFAVVAQEVKAISERITCIGEELRGQMAVQTEELNTLGKRLVSQLRGGRLADLALNMIDIIDRNLYERSCDVRWWATDSAVVDCAAAPTADHCHHASHRLAVILGAYTVYLDLWVVDSRGTVLANGRPDRYRRVVGSSVAGESWFRDAMATRSGADFAVADIAVNDLLDRSTVATYATAIREGGEEDGKVIGVLGIFFDWQAQSQGVVDSVRLTEEERSRTRCLLVDRRHRVIAASDQRGVLTEAFSLRTDGHTHGTYTDEKGNVVGYALTPGYETYRGLGWYGVIVQESISGHG</sequence>
<evidence type="ECO:0000313" key="6">
    <source>
        <dbReference type="Proteomes" id="UP000781958"/>
    </source>
</evidence>
<evidence type="ECO:0000256" key="1">
    <source>
        <dbReference type="ARBA" id="ARBA00023224"/>
    </source>
</evidence>
<dbReference type="Gene3D" id="1.10.287.950">
    <property type="entry name" value="Methyl-accepting chemotaxis protein"/>
    <property type="match status" value="1"/>
</dbReference>
<comment type="caution">
    <text evidence="5">The sequence shown here is derived from an EMBL/GenBank/DDBJ whole genome shotgun (WGS) entry which is preliminary data.</text>
</comment>
<keyword evidence="1 3" id="KW-0807">Transducer</keyword>
<accession>A0ABS4SFQ1</accession>
<organism evidence="5 6">
    <name type="scientific">Azospirillum rugosum</name>
    <dbReference type="NCBI Taxonomy" id="416170"/>
    <lineage>
        <taxon>Bacteria</taxon>
        <taxon>Pseudomonadati</taxon>
        <taxon>Pseudomonadota</taxon>
        <taxon>Alphaproteobacteria</taxon>
        <taxon>Rhodospirillales</taxon>
        <taxon>Azospirillaceae</taxon>
        <taxon>Azospirillum</taxon>
    </lineage>
</organism>
<name>A0ABS4SFQ1_9PROT</name>
<feature type="domain" description="Methyl-accepting transducer" evidence="4">
    <location>
        <begin position="23"/>
        <end position="85"/>
    </location>
</feature>
<keyword evidence="6" id="KW-1185">Reference proteome</keyword>
<dbReference type="PANTHER" id="PTHR32089:SF112">
    <property type="entry name" value="LYSOZYME-LIKE PROTEIN-RELATED"/>
    <property type="match status" value="1"/>
</dbReference>
<dbReference type="PRINTS" id="PR00260">
    <property type="entry name" value="CHEMTRNSDUCR"/>
</dbReference>
<proteinExistence type="inferred from homology"/>
<dbReference type="InterPro" id="IPR004089">
    <property type="entry name" value="MCPsignal_dom"/>
</dbReference>
<protein>
    <recommendedName>
        <fullName evidence="4">Methyl-accepting transducer domain-containing protein</fullName>
    </recommendedName>
</protein>
<dbReference type="Gene3D" id="3.30.450.20">
    <property type="entry name" value="PAS domain"/>
    <property type="match status" value="1"/>
</dbReference>
<evidence type="ECO:0000256" key="2">
    <source>
        <dbReference type="ARBA" id="ARBA00029447"/>
    </source>
</evidence>
<dbReference type="Proteomes" id="UP000781958">
    <property type="component" value="Unassembled WGS sequence"/>
</dbReference>